<evidence type="ECO:0000256" key="2">
    <source>
        <dbReference type="SAM" id="Phobius"/>
    </source>
</evidence>
<dbReference type="RefSeq" id="WP_107574322.1">
    <property type="nucleotide sequence ID" value="NZ_PZPL01000001.1"/>
</dbReference>
<gene>
    <name evidence="4" type="ORF">C1I63_07160</name>
</gene>
<feature type="region of interest" description="Disordered" evidence="1">
    <location>
        <begin position="39"/>
        <end position="71"/>
    </location>
</feature>
<dbReference type="Proteomes" id="UP000241085">
    <property type="component" value="Unassembled WGS sequence"/>
</dbReference>
<name>A0A2T4UT11_9MICO</name>
<feature type="signal peptide" evidence="3">
    <location>
        <begin position="1"/>
        <end position="30"/>
    </location>
</feature>
<dbReference type="EMBL" id="PZPL01000001">
    <property type="protein sequence ID" value="PTL72646.1"/>
    <property type="molecule type" value="Genomic_DNA"/>
</dbReference>
<evidence type="ECO:0000313" key="5">
    <source>
        <dbReference type="Proteomes" id="UP000241085"/>
    </source>
</evidence>
<sequence>MRTARGGRTASVITTAALLGALAFPSAAGATEILEAPASEATPTAVAPALEPTPTPVDTSDPEPTSTPEATAEPVAAPIATEAPVTAPPAPSEAPVAVAPVLTLPRTDFVAGAGIIGDRSTGWGDGLDVVGSGFAPGSSVVVALMDGPTPEARTTVVSSANGEVVLDDWFPGALDGGFSLYPHLPRPGEQITVVASATDAAGVQLTSNAVVLTITQPDPAVSFVLAEDGSPFQLGSDVNVAAFRVFGIAALLRGFDRDEDVTTTLTAPDGSVTTIANDVPGSALYGETSFLLDESTMVDQFGTFTVTGVGASSGRTVSASLVQVPDKPGIRIWPVRAPLEPSAPDVERTSGGAVFGFTAGERVSVSIHSLDGTRQRLVDGGTRLDYTVDTVGWSLIALGEYPLADPEPEIYCVVALGTTSGRTATAEYDYGRSVSDPVDCSAAEAAARAGSGAGSGVTAGRPVLAATGVSPSAPLALAAFGILGGLALMITRRRRA</sequence>
<feature type="compositionally biased region" description="Low complexity" evidence="1">
    <location>
        <begin position="56"/>
        <end position="71"/>
    </location>
</feature>
<reference evidence="4 5" key="1">
    <citation type="submission" date="2018-03" db="EMBL/GenBank/DDBJ databases">
        <title>Bacteriophage NCPPB3778 and a type I-E CRISPR drive the evolution of the US Biological Select Agent, Rathayibacter toxicus.</title>
        <authorList>
            <person name="Davis E.W.II."/>
            <person name="Tabima J.F."/>
            <person name="Weisberg A.J."/>
            <person name="Dantas Lopes L."/>
            <person name="Wiseman M.S."/>
            <person name="Wiseman M.S."/>
            <person name="Pupko T."/>
            <person name="Belcher M.S."/>
            <person name="Sechler A.J."/>
            <person name="Tancos M.A."/>
            <person name="Schroeder B.K."/>
            <person name="Murray T.D."/>
            <person name="Luster D.G."/>
            <person name="Schneider W.L."/>
            <person name="Rogers E."/>
            <person name="Andreote F.D."/>
            <person name="Grunwald N.J."/>
            <person name="Putnam M.L."/>
            <person name="Chang J.H."/>
        </authorList>
    </citation>
    <scope>NUCLEOTIDE SEQUENCE [LARGE SCALE GENOMIC DNA]</scope>
    <source>
        <strain evidence="4 5">DSM 15933</strain>
    </source>
</reference>
<dbReference type="NCBIfam" id="TIGR01167">
    <property type="entry name" value="LPXTG_anchor"/>
    <property type="match status" value="1"/>
</dbReference>
<feature type="transmembrane region" description="Helical" evidence="2">
    <location>
        <begin position="473"/>
        <end position="491"/>
    </location>
</feature>
<evidence type="ECO:0008006" key="6">
    <source>
        <dbReference type="Google" id="ProtNLM"/>
    </source>
</evidence>
<comment type="caution">
    <text evidence="4">The sequence shown here is derived from an EMBL/GenBank/DDBJ whole genome shotgun (WGS) entry which is preliminary data.</text>
</comment>
<dbReference type="AlphaFoldDB" id="A0A2T4UT11"/>
<keyword evidence="3" id="KW-0732">Signal</keyword>
<keyword evidence="5" id="KW-1185">Reference proteome</keyword>
<proteinExistence type="predicted"/>
<keyword evidence="2" id="KW-1133">Transmembrane helix</keyword>
<keyword evidence="2" id="KW-0812">Transmembrane</keyword>
<evidence type="ECO:0000313" key="4">
    <source>
        <dbReference type="EMBL" id="PTL72646.1"/>
    </source>
</evidence>
<feature type="chain" id="PRO_5015468234" description="Gram-positive cocci surface proteins LPxTG domain-containing protein" evidence="3">
    <location>
        <begin position="31"/>
        <end position="496"/>
    </location>
</feature>
<evidence type="ECO:0000256" key="1">
    <source>
        <dbReference type="SAM" id="MobiDB-lite"/>
    </source>
</evidence>
<evidence type="ECO:0000256" key="3">
    <source>
        <dbReference type="SAM" id="SignalP"/>
    </source>
</evidence>
<organism evidence="4 5">
    <name type="scientific">Rathayibacter caricis DSM 15933</name>
    <dbReference type="NCBI Taxonomy" id="1328867"/>
    <lineage>
        <taxon>Bacteria</taxon>
        <taxon>Bacillati</taxon>
        <taxon>Actinomycetota</taxon>
        <taxon>Actinomycetes</taxon>
        <taxon>Micrococcales</taxon>
        <taxon>Microbacteriaceae</taxon>
        <taxon>Rathayibacter</taxon>
    </lineage>
</organism>
<keyword evidence="2" id="KW-0472">Membrane</keyword>
<protein>
    <recommendedName>
        <fullName evidence="6">Gram-positive cocci surface proteins LPxTG domain-containing protein</fullName>
    </recommendedName>
</protein>
<accession>A0A2T4UT11</accession>